<comment type="similarity">
    <text evidence="1">Belongs to the SMP-30/CGR1 family.</text>
</comment>
<dbReference type="RefSeq" id="WP_161716692.1">
    <property type="nucleotide sequence ID" value="NZ_JAAAPO010000001.1"/>
</dbReference>
<accession>A0ABW9XA71</accession>
<keyword evidence="4" id="KW-1185">Reference proteome</keyword>
<dbReference type="PRINTS" id="PR01790">
    <property type="entry name" value="SMP30FAMILY"/>
</dbReference>
<dbReference type="Gene3D" id="2.120.10.30">
    <property type="entry name" value="TolB, C-terminal domain"/>
    <property type="match status" value="1"/>
</dbReference>
<dbReference type="PANTHER" id="PTHR10907:SF47">
    <property type="entry name" value="REGUCALCIN"/>
    <property type="match status" value="1"/>
</dbReference>
<dbReference type="Pfam" id="PF08450">
    <property type="entry name" value="SGL"/>
    <property type="match status" value="1"/>
</dbReference>
<reference evidence="4" key="1">
    <citation type="submission" date="2020-01" db="EMBL/GenBank/DDBJ databases">
        <title>Sphingomonas sp. strain CSW-10.</title>
        <authorList>
            <person name="Chen W.-M."/>
        </authorList>
    </citation>
    <scope>NUCLEOTIDE SEQUENCE [LARGE SCALE GENOMIC DNA]</scope>
    <source>
        <strain evidence="4">FSY-8</strain>
    </source>
</reference>
<dbReference type="Proteomes" id="UP000753724">
    <property type="component" value="Unassembled WGS sequence"/>
</dbReference>
<evidence type="ECO:0000313" key="4">
    <source>
        <dbReference type="Proteomes" id="UP000753724"/>
    </source>
</evidence>
<feature type="domain" description="SMP-30/Gluconolactonase/LRE-like region" evidence="2">
    <location>
        <begin position="13"/>
        <end position="256"/>
    </location>
</feature>
<evidence type="ECO:0000313" key="3">
    <source>
        <dbReference type="EMBL" id="NBC35424.1"/>
    </source>
</evidence>
<evidence type="ECO:0000259" key="2">
    <source>
        <dbReference type="Pfam" id="PF08450"/>
    </source>
</evidence>
<organism evidence="3 4">
    <name type="scientific">Novosphingobium ovatum</name>
    <dbReference type="NCBI Taxonomy" id="1908523"/>
    <lineage>
        <taxon>Bacteria</taxon>
        <taxon>Pseudomonadati</taxon>
        <taxon>Pseudomonadota</taxon>
        <taxon>Alphaproteobacteria</taxon>
        <taxon>Sphingomonadales</taxon>
        <taxon>Sphingomonadaceae</taxon>
        <taxon>Novosphingobium</taxon>
    </lineage>
</organism>
<gene>
    <name evidence="3" type="ORF">GTZ99_02505</name>
</gene>
<sequence>MKIERVPTVHCLVGEGPLWDEAEQALYFIDIVGKAVHRYDPATQQTQSWDTGAIVGSMALRRDGGAIVALKDGVHTLDFTTGAVSMLAPASHIHPRAQMNDGKVDRAGRFIVGSGDSDIGDCQPYGTLYALDADHALRELDRGIAISNGPCWSPDNRTLYFSDSLPYHIYAYDYDITTGTAHNRRLFADTRDLGGIPDGATVDADGLMWIAICEGAKVVAYRPDGGIERIIDMPIAAPSSVMFGGPNLDELYVTSIDLALLRRPNDGGGDTFVITGLGTRGIAEPRYAG</sequence>
<proteinExistence type="inferred from homology"/>
<name>A0ABW9XA71_9SPHN</name>
<dbReference type="SUPFAM" id="SSF63829">
    <property type="entry name" value="Calcium-dependent phosphotriesterase"/>
    <property type="match status" value="1"/>
</dbReference>
<dbReference type="EMBL" id="JAAAPO010000001">
    <property type="protein sequence ID" value="NBC35424.1"/>
    <property type="molecule type" value="Genomic_DNA"/>
</dbReference>
<protein>
    <submittedName>
        <fullName evidence="3">SMP-30/gluconolactonase/LRE family protein</fullName>
    </submittedName>
</protein>
<comment type="caution">
    <text evidence="3">The sequence shown here is derived from an EMBL/GenBank/DDBJ whole genome shotgun (WGS) entry which is preliminary data.</text>
</comment>
<dbReference type="PANTHER" id="PTHR10907">
    <property type="entry name" value="REGUCALCIN"/>
    <property type="match status" value="1"/>
</dbReference>
<dbReference type="InterPro" id="IPR005511">
    <property type="entry name" value="SMP-30"/>
</dbReference>
<dbReference type="InterPro" id="IPR011042">
    <property type="entry name" value="6-blade_b-propeller_TolB-like"/>
</dbReference>
<evidence type="ECO:0000256" key="1">
    <source>
        <dbReference type="ARBA" id="ARBA00008853"/>
    </source>
</evidence>
<dbReference type="InterPro" id="IPR013658">
    <property type="entry name" value="SGL"/>
</dbReference>